<dbReference type="EnsemblPlants" id="TraesCS6B02G166600.1">
    <property type="protein sequence ID" value="TraesCS6B02G166600.1"/>
    <property type="gene ID" value="TraesCS6B02G166600"/>
</dbReference>
<dbReference type="AlphaFoldDB" id="A0A3B6PJ77"/>
<feature type="compositionally biased region" description="Basic residues" evidence="8">
    <location>
        <begin position="274"/>
        <end position="283"/>
    </location>
</feature>
<feature type="compositionally biased region" description="Basic residues" evidence="8">
    <location>
        <begin position="300"/>
        <end position="321"/>
    </location>
</feature>
<name>A0A3B6PJ77_WHEAT</name>
<proteinExistence type="inferred from homology"/>
<protein>
    <recommendedName>
        <fullName evidence="7">Pre-mRNA-splicing factor 38</fullName>
    </recommendedName>
</protein>
<organism evidence="9">
    <name type="scientific">Triticum aestivum</name>
    <name type="common">Wheat</name>
    <dbReference type="NCBI Taxonomy" id="4565"/>
    <lineage>
        <taxon>Eukaryota</taxon>
        <taxon>Viridiplantae</taxon>
        <taxon>Streptophyta</taxon>
        <taxon>Embryophyta</taxon>
        <taxon>Tracheophyta</taxon>
        <taxon>Spermatophyta</taxon>
        <taxon>Magnoliopsida</taxon>
        <taxon>Liliopsida</taxon>
        <taxon>Poales</taxon>
        <taxon>Poaceae</taxon>
        <taxon>BOP clade</taxon>
        <taxon>Pooideae</taxon>
        <taxon>Triticodae</taxon>
        <taxon>Triticeae</taxon>
        <taxon>Triticinae</taxon>
        <taxon>Triticum</taxon>
    </lineage>
</organism>
<dbReference type="GO" id="GO:0000398">
    <property type="term" value="P:mRNA splicing, via spliceosome"/>
    <property type="evidence" value="ECO:0007669"/>
    <property type="project" value="UniProtKB-UniRule"/>
</dbReference>
<keyword evidence="5 7" id="KW-0508">mRNA splicing</keyword>
<feature type="compositionally biased region" description="Basic and acidic residues" evidence="8">
    <location>
        <begin position="322"/>
        <end position="336"/>
    </location>
</feature>
<evidence type="ECO:0000256" key="3">
    <source>
        <dbReference type="ARBA" id="ARBA00022664"/>
    </source>
</evidence>
<evidence type="ECO:0000256" key="2">
    <source>
        <dbReference type="ARBA" id="ARBA00006164"/>
    </source>
</evidence>
<dbReference type="InterPro" id="IPR005037">
    <property type="entry name" value="PRP38"/>
</dbReference>
<dbReference type="PANTHER" id="PTHR23142">
    <property type="entry name" value="PRE-MRNA-SPLICING FACTOR 38A-RELATED"/>
    <property type="match status" value="1"/>
</dbReference>
<comment type="function">
    <text evidence="7">Required for pre-mRNA splicing.</text>
</comment>
<dbReference type="Gramene" id="TraesNOR6B03G03521480.1">
    <property type="protein sequence ID" value="TraesNOR6B03G03521480.1"/>
    <property type="gene ID" value="TraesNOR6B03G03521480"/>
</dbReference>
<keyword evidence="10" id="KW-1185">Reference proteome</keyword>
<accession>A0A3B6PJ77</accession>
<evidence type="ECO:0000256" key="7">
    <source>
        <dbReference type="RuleBase" id="RU367025"/>
    </source>
</evidence>
<sequence>MEMKSSKRPFELLIEKRLCLEILRSDYIKMFHKIKVHKNAIDEIYNQVNHVEPWMINDKRVPGHDTFIALTKPVRIVPSKAFCLLYKPFTMKLTTKQIKDLIDNTHSPYVRAIGFLYLRYVAEPDTLWTWYEPYIRDDEKFSPGPNGQMTTMGVYVRDLLLGERYFGSPLPRMPTRVLQEVMADLKTMRLPTKLSGIIQYSSVQGSESGHAKSPPRKHRSQSCESSHDTERNHSEHDRPRHNVREQGRQAQVKKDLERDDERRRGSDRNGCSSGRRRSRSRSRERRDWGLDRERKDPGRNRRSRGRSGRSRSRSRSRGRRWSRGEHEPEQEQERQPHFILRR</sequence>
<dbReference type="OrthoDB" id="3881at2759"/>
<keyword evidence="4 7" id="KW-0747">Spliceosome</keyword>
<comment type="similarity">
    <text evidence="2 7">Belongs to the PRP38 family.</text>
</comment>
<dbReference type="RefSeq" id="XP_044411742.1">
    <property type="nucleotide sequence ID" value="XM_044555807.1"/>
</dbReference>
<evidence type="ECO:0000313" key="10">
    <source>
        <dbReference type="Proteomes" id="UP000019116"/>
    </source>
</evidence>
<evidence type="ECO:0000256" key="5">
    <source>
        <dbReference type="ARBA" id="ARBA00023187"/>
    </source>
</evidence>
<evidence type="ECO:0000313" key="9">
    <source>
        <dbReference type="EnsemblPlants" id="TraesCS6B02G166600.1"/>
    </source>
</evidence>
<dbReference type="Gramene" id="TraesMAC6B03G03486250.1">
    <property type="protein sequence ID" value="TraesMAC6B03G03486250.1"/>
    <property type="gene ID" value="TraesMAC6B03G03486250"/>
</dbReference>
<reference evidence="9" key="2">
    <citation type="submission" date="2018-10" db="UniProtKB">
        <authorList>
            <consortium name="EnsemblPlants"/>
        </authorList>
    </citation>
    <scope>IDENTIFICATION</scope>
</reference>
<dbReference type="OMA" id="NVKESYY"/>
<feature type="compositionally biased region" description="Basic and acidic residues" evidence="8">
    <location>
        <begin position="284"/>
        <end position="299"/>
    </location>
</feature>
<dbReference type="Gramene" id="TraesSTA6B03G03478560.1">
    <property type="protein sequence ID" value="TraesSTA6B03G03478560.1"/>
    <property type="gene ID" value="TraesSTA6B03G03478560"/>
</dbReference>
<dbReference type="STRING" id="4565.A0A3B6PJ77"/>
<feature type="compositionally biased region" description="Basic and acidic residues" evidence="8">
    <location>
        <begin position="225"/>
        <end position="267"/>
    </location>
</feature>
<dbReference type="Gramene" id="TraesCS6B03G0422000.1">
    <property type="protein sequence ID" value="TraesCS6B03G0422000.1.CDS"/>
    <property type="gene ID" value="TraesCS6B03G0422000"/>
</dbReference>
<dbReference type="GeneID" id="123136445"/>
<reference evidence="9" key="1">
    <citation type="submission" date="2018-08" db="EMBL/GenBank/DDBJ databases">
        <authorList>
            <person name="Rossello M."/>
        </authorList>
    </citation>
    <scope>NUCLEOTIDE SEQUENCE [LARGE SCALE GENOMIC DNA]</scope>
    <source>
        <strain evidence="9">cv. Chinese Spring</strain>
    </source>
</reference>
<dbReference type="Gramene" id="TraesJAG6B03G03478160.1">
    <property type="protein sequence ID" value="TraesJAG6B03G03478160.1"/>
    <property type="gene ID" value="TraesJAG6B03G03478160"/>
</dbReference>
<keyword evidence="3 7" id="KW-0507">mRNA processing</keyword>
<dbReference type="SMR" id="A0A3B6PJ77"/>
<evidence type="ECO:0000256" key="1">
    <source>
        <dbReference type="ARBA" id="ARBA00004123"/>
    </source>
</evidence>
<dbReference type="Gramene" id="TraesCS6B02G166600.1">
    <property type="protein sequence ID" value="TraesCS6B02G166600.1"/>
    <property type="gene ID" value="TraesCS6B02G166600"/>
</dbReference>
<dbReference type="Gramene" id="TraesLAC6B03G03442020.1">
    <property type="protein sequence ID" value="TraesLAC6B03G03442020.1"/>
    <property type="gene ID" value="TraesLAC6B03G03442020"/>
</dbReference>
<dbReference type="Gramene" id="TraesSYM6B03G03431970.1">
    <property type="protein sequence ID" value="TraesSYM6B03G03431970.1"/>
    <property type="gene ID" value="TraesSYM6B03G03431970"/>
</dbReference>
<dbReference type="Gramene" id="TraesCLE_scaffold_020445_01G000100.1">
    <property type="protein sequence ID" value="TraesCLE_scaffold_020445_01G000100.1"/>
    <property type="gene ID" value="TraesCLE_scaffold_020445_01G000100"/>
</dbReference>
<evidence type="ECO:0000256" key="8">
    <source>
        <dbReference type="SAM" id="MobiDB-lite"/>
    </source>
</evidence>
<dbReference type="Proteomes" id="UP000019116">
    <property type="component" value="Chromosome 6B"/>
</dbReference>
<dbReference type="Gramene" id="TraesWEE_scaffold_139601_01G000100.1">
    <property type="protein sequence ID" value="TraesWEE_scaffold_139601_01G000100.1"/>
    <property type="gene ID" value="TraesWEE_scaffold_139601_01G000100"/>
</dbReference>
<dbReference type="GO" id="GO:0071011">
    <property type="term" value="C:precatalytic spliceosome"/>
    <property type="evidence" value="ECO:0000318"/>
    <property type="project" value="GO_Central"/>
</dbReference>
<comment type="subcellular location">
    <subcellularLocation>
        <location evidence="1 7">Nucleus</location>
    </subcellularLocation>
</comment>
<dbReference type="Gramene" id="TraesJUL6B03G03515950.1">
    <property type="protein sequence ID" value="TraesJUL6B03G03515950.1"/>
    <property type="gene ID" value="TraesJUL6B03G03515950"/>
</dbReference>
<evidence type="ECO:0000256" key="4">
    <source>
        <dbReference type="ARBA" id="ARBA00022728"/>
    </source>
</evidence>
<feature type="region of interest" description="Disordered" evidence="8">
    <location>
        <begin position="202"/>
        <end position="342"/>
    </location>
</feature>
<evidence type="ECO:0000256" key="6">
    <source>
        <dbReference type="ARBA" id="ARBA00023242"/>
    </source>
</evidence>
<gene>
    <name evidence="9" type="primary">LOC123136445</name>
</gene>
<keyword evidence="6 7" id="KW-0539">Nucleus</keyword>
<dbReference type="Pfam" id="PF03371">
    <property type="entry name" value="PRP38"/>
    <property type="match status" value="1"/>
</dbReference>